<keyword evidence="1" id="KW-0812">Transmembrane</keyword>
<evidence type="ECO:0000256" key="1">
    <source>
        <dbReference type="SAM" id="Phobius"/>
    </source>
</evidence>
<reference evidence="3" key="2">
    <citation type="submission" date="2015-01" db="EMBL/GenBank/DDBJ databases">
        <title>Evolutionary Origins and Diversification of the Mycorrhizal Mutualists.</title>
        <authorList>
            <consortium name="DOE Joint Genome Institute"/>
            <consortium name="Mycorrhizal Genomics Consortium"/>
            <person name="Kohler A."/>
            <person name="Kuo A."/>
            <person name="Nagy L.G."/>
            <person name="Floudas D."/>
            <person name="Copeland A."/>
            <person name="Barry K.W."/>
            <person name="Cichocki N."/>
            <person name="Veneault-Fourrey C."/>
            <person name="LaButti K."/>
            <person name="Lindquist E.A."/>
            <person name="Lipzen A."/>
            <person name="Lundell T."/>
            <person name="Morin E."/>
            <person name="Murat C."/>
            <person name="Riley R."/>
            <person name="Ohm R."/>
            <person name="Sun H."/>
            <person name="Tunlid A."/>
            <person name="Henrissat B."/>
            <person name="Grigoriev I.V."/>
            <person name="Hibbett D.S."/>
            <person name="Martin F."/>
        </authorList>
    </citation>
    <scope>NUCLEOTIDE SEQUENCE [LARGE SCALE GENOMIC DNA]</scope>
    <source>
        <strain evidence="3">ATCC 200175</strain>
    </source>
</reference>
<accession>A0A0C9T0B7</accession>
<name>A0A0C9T0B7_PAXIN</name>
<keyword evidence="1" id="KW-1133">Transmembrane helix</keyword>
<gene>
    <name evidence="2" type="ORF">PAXINDRAFT_103977</name>
</gene>
<keyword evidence="1" id="KW-0472">Membrane</keyword>
<keyword evidence="3" id="KW-1185">Reference proteome</keyword>
<reference evidence="2 3" key="1">
    <citation type="submission" date="2014-06" db="EMBL/GenBank/DDBJ databases">
        <authorList>
            <consortium name="DOE Joint Genome Institute"/>
            <person name="Kuo A."/>
            <person name="Kohler A."/>
            <person name="Nagy L.G."/>
            <person name="Floudas D."/>
            <person name="Copeland A."/>
            <person name="Barry K.W."/>
            <person name="Cichocki N."/>
            <person name="Veneault-Fourrey C."/>
            <person name="LaButti K."/>
            <person name="Lindquist E.A."/>
            <person name="Lipzen A."/>
            <person name="Lundell T."/>
            <person name="Morin E."/>
            <person name="Murat C."/>
            <person name="Sun H."/>
            <person name="Tunlid A."/>
            <person name="Henrissat B."/>
            <person name="Grigoriev I.V."/>
            <person name="Hibbett D.S."/>
            <person name="Martin F."/>
            <person name="Nordberg H.P."/>
            <person name="Cantor M.N."/>
            <person name="Hua S.X."/>
        </authorList>
    </citation>
    <scope>NUCLEOTIDE SEQUENCE [LARGE SCALE GENOMIC DNA]</scope>
    <source>
        <strain evidence="2 3">ATCC 200175</strain>
    </source>
</reference>
<dbReference type="AlphaFoldDB" id="A0A0C9T0B7"/>
<dbReference type="EMBL" id="KN821425">
    <property type="protein sequence ID" value="KIJ04893.1"/>
    <property type="molecule type" value="Genomic_DNA"/>
</dbReference>
<protein>
    <submittedName>
        <fullName evidence="2">Uncharacterized protein</fullName>
    </submittedName>
</protein>
<organism evidence="2 3">
    <name type="scientific">Paxillus involutus ATCC 200175</name>
    <dbReference type="NCBI Taxonomy" id="664439"/>
    <lineage>
        <taxon>Eukaryota</taxon>
        <taxon>Fungi</taxon>
        <taxon>Dikarya</taxon>
        <taxon>Basidiomycota</taxon>
        <taxon>Agaricomycotina</taxon>
        <taxon>Agaricomycetes</taxon>
        <taxon>Agaricomycetidae</taxon>
        <taxon>Boletales</taxon>
        <taxon>Paxilineae</taxon>
        <taxon>Paxillaceae</taxon>
        <taxon>Paxillus</taxon>
    </lineage>
</organism>
<evidence type="ECO:0000313" key="3">
    <source>
        <dbReference type="Proteomes" id="UP000053647"/>
    </source>
</evidence>
<sequence length="288" mass="31481">MGPRYSSAFGVAQHQDSVYHQIPAGTPNVAGNGETDNDSSLAPVELVTVPALGPEWQRAEMKQMTRSGRRELKNEERYAKWRAWNRGETGLCGTKWFTKKFLVFFIFAWCGIAAIILAITIPRVPALSFNSGTPLVAATGDFNASIPTEFSRYPANFSFPAFADIQVDTTSNIIPLTFNHIAAQVWYPSTNMQIGTGYFGKATLPAKTFPVIQIPLNFSYIAPNDTDPTWLAWYNACKNPQTYTTGVRPGVSFELLLTMDIAGLPTTSTASTQIGSAPCPIELPVNSV</sequence>
<dbReference type="Proteomes" id="UP000053647">
    <property type="component" value="Unassembled WGS sequence"/>
</dbReference>
<evidence type="ECO:0000313" key="2">
    <source>
        <dbReference type="EMBL" id="KIJ04893.1"/>
    </source>
</evidence>
<proteinExistence type="predicted"/>
<dbReference type="OrthoDB" id="5582002at2759"/>
<feature type="transmembrane region" description="Helical" evidence="1">
    <location>
        <begin position="101"/>
        <end position="121"/>
    </location>
</feature>
<dbReference type="HOGENOM" id="CLU_053753_0_0_1"/>